<name>A0ACA9QBA7_9GLOM</name>
<protein>
    <submittedName>
        <fullName evidence="1">6291_t:CDS:1</fullName>
    </submittedName>
</protein>
<evidence type="ECO:0000313" key="1">
    <source>
        <dbReference type="EMBL" id="CAG8745495.1"/>
    </source>
</evidence>
<sequence length="214" mass="23512">GEEDEEVNIEIGNKAGDLLNYATIPNPTAARLLPLAPSQINIDQYDEDKILDEELYDADPRDPATVLADAQSKTSGVRGLLAKGDITGALNSVLENPPYGPKVDDAKILTLQTVLSILTSTKQPDIPAIVKSLPSESQDTLMKYLYKAMAMPGYADVNYGALLTWHEKVPCNRNNLHCIWVFIYNATNLQGQDYEFRLGMGSQGYSRVLLITIP</sequence>
<keyword evidence="2" id="KW-1185">Reference proteome</keyword>
<dbReference type="Proteomes" id="UP000789525">
    <property type="component" value="Unassembled WGS sequence"/>
</dbReference>
<gene>
    <name evidence="1" type="ORF">ACOLOM_LOCUS12416</name>
</gene>
<comment type="caution">
    <text evidence="1">The sequence shown here is derived from an EMBL/GenBank/DDBJ whole genome shotgun (WGS) entry which is preliminary data.</text>
</comment>
<dbReference type="EMBL" id="CAJVPT010050181">
    <property type="protein sequence ID" value="CAG8745495.1"/>
    <property type="molecule type" value="Genomic_DNA"/>
</dbReference>
<accession>A0ACA9QBA7</accession>
<feature type="non-terminal residue" evidence="1">
    <location>
        <position position="1"/>
    </location>
</feature>
<reference evidence="1" key="1">
    <citation type="submission" date="2021-06" db="EMBL/GenBank/DDBJ databases">
        <authorList>
            <person name="Kallberg Y."/>
            <person name="Tangrot J."/>
            <person name="Rosling A."/>
        </authorList>
    </citation>
    <scope>NUCLEOTIDE SEQUENCE</scope>
    <source>
        <strain evidence="1">CL356</strain>
    </source>
</reference>
<feature type="non-terminal residue" evidence="1">
    <location>
        <position position="214"/>
    </location>
</feature>
<organism evidence="1 2">
    <name type="scientific">Acaulospora colombiana</name>
    <dbReference type="NCBI Taxonomy" id="27376"/>
    <lineage>
        <taxon>Eukaryota</taxon>
        <taxon>Fungi</taxon>
        <taxon>Fungi incertae sedis</taxon>
        <taxon>Mucoromycota</taxon>
        <taxon>Glomeromycotina</taxon>
        <taxon>Glomeromycetes</taxon>
        <taxon>Diversisporales</taxon>
        <taxon>Acaulosporaceae</taxon>
        <taxon>Acaulospora</taxon>
    </lineage>
</organism>
<proteinExistence type="predicted"/>
<evidence type="ECO:0000313" key="2">
    <source>
        <dbReference type="Proteomes" id="UP000789525"/>
    </source>
</evidence>